<dbReference type="InterPro" id="IPR013087">
    <property type="entry name" value="Znf_C2H2_type"/>
</dbReference>
<feature type="domain" description="C2H2-type" evidence="6">
    <location>
        <begin position="153"/>
        <end position="181"/>
    </location>
</feature>
<dbReference type="PANTHER" id="PTHR23235">
    <property type="entry name" value="KRUEPPEL-LIKE TRANSCRIPTION FACTOR"/>
    <property type="match status" value="1"/>
</dbReference>
<name>A0A0C3AXP2_SERVB</name>
<keyword evidence="8" id="KW-1185">Reference proteome</keyword>
<dbReference type="SMART" id="SM00355">
    <property type="entry name" value="ZnF_C2H2"/>
    <property type="match status" value="3"/>
</dbReference>
<keyword evidence="1" id="KW-0479">Metal-binding</keyword>
<feature type="region of interest" description="Disordered" evidence="5">
    <location>
        <begin position="1"/>
        <end position="32"/>
    </location>
</feature>
<feature type="region of interest" description="Disordered" evidence="5">
    <location>
        <begin position="174"/>
        <end position="194"/>
    </location>
</feature>
<reference evidence="8" key="2">
    <citation type="submission" date="2015-01" db="EMBL/GenBank/DDBJ databases">
        <title>Evolutionary Origins and Diversification of the Mycorrhizal Mutualists.</title>
        <authorList>
            <consortium name="DOE Joint Genome Institute"/>
            <consortium name="Mycorrhizal Genomics Consortium"/>
            <person name="Kohler A."/>
            <person name="Kuo A."/>
            <person name="Nagy L.G."/>
            <person name="Floudas D."/>
            <person name="Copeland A."/>
            <person name="Barry K.W."/>
            <person name="Cichocki N."/>
            <person name="Veneault-Fourrey C."/>
            <person name="LaButti K."/>
            <person name="Lindquist E.A."/>
            <person name="Lipzen A."/>
            <person name="Lundell T."/>
            <person name="Morin E."/>
            <person name="Murat C."/>
            <person name="Riley R."/>
            <person name="Ohm R."/>
            <person name="Sun H."/>
            <person name="Tunlid A."/>
            <person name="Henrissat B."/>
            <person name="Grigoriev I.V."/>
            <person name="Hibbett D.S."/>
            <person name="Martin F."/>
        </authorList>
    </citation>
    <scope>NUCLEOTIDE SEQUENCE [LARGE SCALE GENOMIC DNA]</scope>
    <source>
        <strain evidence="8">MAFF 305830</strain>
    </source>
</reference>
<dbReference type="GO" id="GO:0000981">
    <property type="term" value="F:DNA-binding transcription factor activity, RNA polymerase II-specific"/>
    <property type="evidence" value="ECO:0007669"/>
    <property type="project" value="TreeGrafter"/>
</dbReference>
<dbReference type="SUPFAM" id="SSF57667">
    <property type="entry name" value="beta-beta-alpha zinc fingers"/>
    <property type="match status" value="2"/>
</dbReference>
<dbReference type="OrthoDB" id="8117402at2759"/>
<dbReference type="GO" id="GO:0008270">
    <property type="term" value="F:zinc ion binding"/>
    <property type="evidence" value="ECO:0007669"/>
    <property type="project" value="UniProtKB-KW"/>
</dbReference>
<proteinExistence type="predicted"/>
<evidence type="ECO:0000259" key="6">
    <source>
        <dbReference type="PROSITE" id="PS50157"/>
    </source>
</evidence>
<accession>A0A0C3AXP2</accession>
<dbReference type="GO" id="GO:0000978">
    <property type="term" value="F:RNA polymerase II cis-regulatory region sequence-specific DNA binding"/>
    <property type="evidence" value="ECO:0007669"/>
    <property type="project" value="TreeGrafter"/>
</dbReference>
<keyword evidence="2 4" id="KW-0863">Zinc-finger</keyword>
<evidence type="ECO:0000256" key="4">
    <source>
        <dbReference type="PROSITE-ProRule" id="PRU00042"/>
    </source>
</evidence>
<feature type="domain" description="C2H2-type" evidence="6">
    <location>
        <begin position="94"/>
        <end position="124"/>
    </location>
</feature>
<dbReference type="FunFam" id="3.30.160.60:FF:000630">
    <property type="entry name" value="Zinc finger protein 180"/>
    <property type="match status" value="1"/>
</dbReference>
<dbReference type="Gene3D" id="3.30.160.60">
    <property type="entry name" value="Classic Zinc Finger"/>
    <property type="match status" value="1"/>
</dbReference>
<dbReference type="PROSITE" id="PS00028">
    <property type="entry name" value="ZINC_FINGER_C2H2_1"/>
    <property type="match status" value="2"/>
</dbReference>
<evidence type="ECO:0000256" key="1">
    <source>
        <dbReference type="ARBA" id="ARBA00022723"/>
    </source>
</evidence>
<dbReference type="HOGENOM" id="CLU_1403228_0_0_1"/>
<dbReference type="InterPro" id="IPR036236">
    <property type="entry name" value="Znf_C2H2_sf"/>
</dbReference>
<evidence type="ECO:0000256" key="3">
    <source>
        <dbReference type="ARBA" id="ARBA00022833"/>
    </source>
</evidence>
<dbReference type="PROSITE" id="PS50157">
    <property type="entry name" value="ZINC_FINGER_C2H2_2"/>
    <property type="match status" value="3"/>
</dbReference>
<evidence type="ECO:0000313" key="8">
    <source>
        <dbReference type="Proteomes" id="UP000054097"/>
    </source>
</evidence>
<dbReference type="Proteomes" id="UP000054097">
    <property type="component" value="Unassembled WGS sequence"/>
</dbReference>
<organism evidence="7 8">
    <name type="scientific">Serendipita vermifera MAFF 305830</name>
    <dbReference type="NCBI Taxonomy" id="933852"/>
    <lineage>
        <taxon>Eukaryota</taxon>
        <taxon>Fungi</taxon>
        <taxon>Dikarya</taxon>
        <taxon>Basidiomycota</taxon>
        <taxon>Agaricomycotina</taxon>
        <taxon>Agaricomycetes</taxon>
        <taxon>Sebacinales</taxon>
        <taxon>Serendipitaceae</taxon>
        <taxon>Serendipita</taxon>
    </lineage>
</organism>
<protein>
    <recommendedName>
        <fullName evidence="6">C2H2-type domain-containing protein</fullName>
    </recommendedName>
</protein>
<dbReference type="PANTHER" id="PTHR23235:SF120">
    <property type="entry name" value="KRUPPEL-LIKE FACTOR 15"/>
    <property type="match status" value="1"/>
</dbReference>
<sequence>MAANQAPNTNEQVNNTEGVPELAQRGDERPPYFEYNRSEREALLREQADTSIARNAVDNVFSSTQWQEQRGELDRFQLAVLYQARQESDGSESFHCRFSGCNYMNKESTNAVEHIRGFHFGNKPFLCSQCNKAFTRRHDRDTHSATHNRTASFQCRYCLSMFTRVANQYRHERNAHPDQYEDPNGPEQDLPTSP</sequence>
<dbReference type="AlphaFoldDB" id="A0A0C3AXP2"/>
<keyword evidence="3" id="KW-0862">Zinc</keyword>
<dbReference type="EMBL" id="KN824329">
    <property type="protein sequence ID" value="KIM24001.1"/>
    <property type="molecule type" value="Genomic_DNA"/>
</dbReference>
<evidence type="ECO:0000313" key="7">
    <source>
        <dbReference type="EMBL" id="KIM24001.1"/>
    </source>
</evidence>
<evidence type="ECO:0000256" key="2">
    <source>
        <dbReference type="ARBA" id="ARBA00022771"/>
    </source>
</evidence>
<gene>
    <name evidence="7" type="ORF">M408DRAFT_247641</name>
</gene>
<feature type="compositionally biased region" description="Polar residues" evidence="5">
    <location>
        <begin position="1"/>
        <end position="17"/>
    </location>
</feature>
<feature type="domain" description="C2H2-type" evidence="6">
    <location>
        <begin position="125"/>
        <end position="152"/>
    </location>
</feature>
<reference evidence="7 8" key="1">
    <citation type="submission" date="2014-04" db="EMBL/GenBank/DDBJ databases">
        <authorList>
            <consortium name="DOE Joint Genome Institute"/>
            <person name="Kuo A."/>
            <person name="Zuccaro A."/>
            <person name="Kohler A."/>
            <person name="Nagy L.G."/>
            <person name="Floudas D."/>
            <person name="Copeland A."/>
            <person name="Barry K.W."/>
            <person name="Cichocki N."/>
            <person name="Veneault-Fourrey C."/>
            <person name="LaButti K."/>
            <person name="Lindquist E.A."/>
            <person name="Lipzen A."/>
            <person name="Lundell T."/>
            <person name="Morin E."/>
            <person name="Murat C."/>
            <person name="Sun H."/>
            <person name="Tunlid A."/>
            <person name="Henrissat B."/>
            <person name="Grigoriev I.V."/>
            <person name="Hibbett D.S."/>
            <person name="Martin F."/>
            <person name="Nordberg H.P."/>
            <person name="Cantor M.N."/>
            <person name="Hua S.X."/>
        </authorList>
    </citation>
    <scope>NUCLEOTIDE SEQUENCE [LARGE SCALE GENOMIC DNA]</scope>
    <source>
        <strain evidence="7 8">MAFF 305830</strain>
    </source>
</reference>
<evidence type="ECO:0000256" key="5">
    <source>
        <dbReference type="SAM" id="MobiDB-lite"/>
    </source>
</evidence>